<accession>A0ABM0W0C6</accession>
<evidence type="ECO:0000259" key="8">
    <source>
        <dbReference type="PROSITE" id="PS51294"/>
    </source>
</evidence>
<dbReference type="InterPro" id="IPR046955">
    <property type="entry name" value="PHR1-like"/>
</dbReference>
<evidence type="ECO:0000256" key="2">
    <source>
        <dbReference type="ARBA" id="ARBA00006783"/>
    </source>
</evidence>
<comment type="similarity">
    <text evidence="2">Belongs to the MYB-CC family.</text>
</comment>
<keyword evidence="6" id="KW-0539">Nucleus</keyword>
<dbReference type="Gene3D" id="1.10.10.60">
    <property type="entry name" value="Homeodomain-like"/>
    <property type="match status" value="1"/>
</dbReference>
<feature type="domain" description="HTH myb-type" evidence="8">
    <location>
        <begin position="264"/>
        <end position="324"/>
    </location>
</feature>
<keyword evidence="5" id="KW-0804">Transcription</keyword>
<evidence type="ECO:0000256" key="3">
    <source>
        <dbReference type="ARBA" id="ARBA00023015"/>
    </source>
</evidence>
<evidence type="ECO:0000256" key="5">
    <source>
        <dbReference type="ARBA" id="ARBA00023163"/>
    </source>
</evidence>
<sequence>MTLARDYSFPTAMSSSFATLEERHHRNFPNILWVSSGQELMNNNPVPCQAFPLVSGGSSGGNSFSSSSGFCNGVYVSSSSQARPPVSTVPRGRTTVAHVSEEGQRQECSFDTQSLQVINQPQEQRNMTWSLDQLQGFFDIPVPVPQAESSRTMVSSKEVHSKNEWPDWADQLMSDDGLEPWSELLGDSNALNLDSKIPTPSSDMVRQEIVLNNQHQVDPSMDPFNAKNSPASSMTMDPFNAKNSPASSMTMDPSNAKNSPASSMTSKQRMRWTPELHEAFVEAVNQLGGGKRATPKAVLKLMNSPGLTIYHVKSHLQKYRSTTRYKPDLSENKEEEPPVKNLKTIEDIKSLDLKTSIEITEALRLQMKVQKQLHEQLEIQRSLQLRMEEQGRCLQMMIEKQQKIQESSSMPEAEASAPPQKPSQVFLPDKATNSEPSTITQTLQSGSNTMSQTESASGSNRKRVRED</sequence>
<dbReference type="InterPro" id="IPR025756">
    <property type="entry name" value="Myb_CC_LHEQLE"/>
</dbReference>
<keyword evidence="4" id="KW-0175">Coiled coil</keyword>
<dbReference type="NCBIfam" id="TIGR01557">
    <property type="entry name" value="myb_SHAQKYF"/>
    <property type="match status" value="1"/>
</dbReference>
<dbReference type="SUPFAM" id="SSF46689">
    <property type="entry name" value="Homeodomain-like"/>
    <property type="match status" value="1"/>
</dbReference>
<organism evidence="9 10">
    <name type="scientific">Camelina sativa</name>
    <name type="common">False flax</name>
    <name type="synonym">Myagrum sativum</name>
    <dbReference type="NCBI Taxonomy" id="90675"/>
    <lineage>
        <taxon>Eukaryota</taxon>
        <taxon>Viridiplantae</taxon>
        <taxon>Streptophyta</taxon>
        <taxon>Embryophyta</taxon>
        <taxon>Tracheophyta</taxon>
        <taxon>Spermatophyta</taxon>
        <taxon>Magnoliopsida</taxon>
        <taxon>eudicotyledons</taxon>
        <taxon>Gunneridae</taxon>
        <taxon>Pentapetalae</taxon>
        <taxon>rosids</taxon>
        <taxon>malvids</taxon>
        <taxon>Brassicales</taxon>
        <taxon>Brassicaceae</taxon>
        <taxon>Camelineae</taxon>
        <taxon>Camelina</taxon>
    </lineage>
</organism>
<dbReference type="InterPro" id="IPR009057">
    <property type="entry name" value="Homeodomain-like_sf"/>
</dbReference>
<dbReference type="InterPro" id="IPR017930">
    <property type="entry name" value="Myb_dom"/>
</dbReference>
<name>A0ABM0W0C6_CAMSA</name>
<dbReference type="PROSITE" id="PS51294">
    <property type="entry name" value="HTH_MYB"/>
    <property type="match status" value="1"/>
</dbReference>
<dbReference type="InterPro" id="IPR006447">
    <property type="entry name" value="Myb_dom_plants"/>
</dbReference>
<reference evidence="9" key="1">
    <citation type="journal article" date="2014" name="Nat. Commun.">
        <title>The emerging biofuel crop Camelina sativa retains a highly undifferentiated hexaploid genome structure.</title>
        <authorList>
            <person name="Kagale S."/>
            <person name="Koh C."/>
            <person name="Nixon J."/>
            <person name="Bollina V."/>
            <person name="Clarke W.E."/>
            <person name="Tuteja R."/>
            <person name="Spillane C."/>
            <person name="Robinson S.J."/>
            <person name="Links M.G."/>
            <person name="Clarke C."/>
            <person name="Higgins E.E."/>
            <person name="Huebert T."/>
            <person name="Sharpe A.G."/>
            <person name="Parkin I.A."/>
        </authorList>
    </citation>
    <scope>NUCLEOTIDE SEQUENCE [LARGE SCALE GENOMIC DNA]</scope>
    <source>
        <strain evidence="9">cv. DH55</strain>
    </source>
</reference>
<evidence type="ECO:0000256" key="6">
    <source>
        <dbReference type="ARBA" id="ARBA00023242"/>
    </source>
</evidence>
<evidence type="ECO:0000256" key="4">
    <source>
        <dbReference type="ARBA" id="ARBA00023054"/>
    </source>
</evidence>
<feature type="compositionally biased region" description="Low complexity" evidence="7">
    <location>
        <begin position="406"/>
        <end position="418"/>
    </location>
</feature>
<dbReference type="PANTHER" id="PTHR31499">
    <property type="entry name" value="MYB FAMILY TRANSCRIPTION FACTOR PHL11"/>
    <property type="match status" value="1"/>
</dbReference>
<dbReference type="Pfam" id="PF00249">
    <property type="entry name" value="Myb_DNA-binding"/>
    <property type="match status" value="1"/>
</dbReference>
<comment type="subcellular location">
    <subcellularLocation>
        <location evidence="1">Nucleus</location>
    </subcellularLocation>
</comment>
<dbReference type="GeneID" id="104744549"/>
<evidence type="ECO:0000313" key="10">
    <source>
        <dbReference type="RefSeq" id="XP_010463920.1"/>
    </source>
</evidence>
<dbReference type="PANTHER" id="PTHR31499:SF80">
    <property type="entry name" value="HTH MYB-TYPE DOMAIN-CONTAINING PROTEIN"/>
    <property type="match status" value="1"/>
</dbReference>
<proteinExistence type="inferred from homology"/>
<evidence type="ECO:0000256" key="7">
    <source>
        <dbReference type="SAM" id="MobiDB-lite"/>
    </source>
</evidence>
<gene>
    <name evidence="10" type="primary">LOC104744549</name>
</gene>
<dbReference type="RefSeq" id="XP_010463920.1">
    <property type="nucleotide sequence ID" value="XM_010465618.2"/>
</dbReference>
<reference evidence="10" key="2">
    <citation type="submission" date="2025-08" db="UniProtKB">
        <authorList>
            <consortium name="RefSeq"/>
        </authorList>
    </citation>
    <scope>IDENTIFICATION</scope>
    <source>
        <tissue evidence="10">Leaf</tissue>
    </source>
</reference>
<keyword evidence="9" id="KW-1185">Reference proteome</keyword>
<feature type="region of interest" description="Disordered" evidence="7">
    <location>
        <begin position="243"/>
        <end position="265"/>
    </location>
</feature>
<protein>
    <submittedName>
        <fullName evidence="10">Myb family transcription factor PHL13-like isoform X1</fullName>
    </submittedName>
</protein>
<evidence type="ECO:0000313" key="9">
    <source>
        <dbReference type="Proteomes" id="UP000694864"/>
    </source>
</evidence>
<dbReference type="Proteomes" id="UP000694864">
    <property type="component" value="Chromosome 15"/>
</dbReference>
<feature type="region of interest" description="Disordered" evidence="7">
    <location>
        <begin position="401"/>
        <end position="467"/>
    </location>
</feature>
<feature type="compositionally biased region" description="Polar residues" evidence="7">
    <location>
        <begin position="431"/>
        <end position="459"/>
    </location>
</feature>
<dbReference type="Pfam" id="PF14379">
    <property type="entry name" value="Myb_CC_LHEQLE"/>
    <property type="match status" value="1"/>
</dbReference>
<keyword evidence="3" id="KW-0805">Transcription regulation</keyword>
<dbReference type="InterPro" id="IPR001005">
    <property type="entry name" value="SANT/Myb"/>
</dbReference>
<evidence type="ECO:0000256" key="1">
    <source>
        <dbReference type="ARBA" id="ARBA00004123"/>
    </source>
</evidence>